<keyword evidence="2" id="KW-0472">Membrane</keyword>
<keyword evidence="2" id="KW-1133">Transmembrane helix</keyword>
<gene>
    <name evidence="3" type="ORF">Pan14r_43560</name>
</gene>
<evidence type="ECO:0000313" key="3">
    <source>
        <dbReference type="EMBL" id="TWT72039.1"/>
    </source>
</evidence>
<organism evidence="3 4">
    <name type="scientific">Crateriforma conspicua</name>
    <dbReference type="NCBI Taxonomy" id="2527996"/>
    <lineage>
        <taxon>Bacteria</taxon>
        <taxon>Pseudomonadati</taxon>
        <taxon>Planctomycetota</taxon>
        <taxon>Planctomycetia</taxon>
        <taxon>Planctomycetales</taxon>
        <taxon>Planctomycetaceae</taxon>
        <taxon>Crateriforma</taxon>
    </lineage>
</organism>
<comment type="caution">
    <text evidence="3">The sequence shown here is derived from an EMBL/GenBank/DDBJ whole genome shotgun (WGS) entry which is preliminary data.</text>
</comment>
<evidence type="ECO:0008006" key="5">
    <source>
        <dbReference type="Google" id="ProtNLM"/>
    </source>
</evidence>
<feature type="transmembrane region" description="Helical" evidence="2">
    <location>
        <begin position="92"/>
        <end position="117"/>
    </location>
</feature>
<reference evidence="3 4" key="1">
    <citation type="submission" date="2019-02" db="EMBL/GenBank/DDBJ databases">
        <title>Deep-cultivation of Planctomycetes and their phenomic and genomic characterization uncovers novel biology.</title>
        <authorList>
            <person name="Wiegand S."/>
            <person name="Jogler M."/>
            <person name="Boedeker C."/>
            <person name="Pinto D."/>
            <person name="Vollmers J."/>
            <person name="Rivas-Marin E."/>
            <person name="Kohn T."/>
            <person name="Peeters S.H."/>
            <person name="Heuer A."/>
            <person name="Rast P."/>
            <person name="Oberbeckmann S."/>
            <person name="Bunk B."/>
            <person name="Jeske O."/>
            <person name="Meyerdierks A."/>
            <person name="Storesund J.E."/>
            <person name="Kallscheuer N."/>
            <person name="Luecker S."/>
            <person name="Lage O.M."/>
            <person name="Pohl T."/>
            <person name="Merkel B.J."/>
            <person name="Hornburger P."/>
            <person name="Mueller R.-W."/>
            <person name="Bruemmer F."/>
            <person name="Labrenz M."/>
            <person name="Spormann A.M."/>
            <person name="Op Den Camp H."/>
            <person name="Overmann J."/>
            <person name="Amann R."/>
            <person name="Jetten M.S.M."/>
            <person name="Mascher T."/>
            <person name="Medema M.H."/>
            <person name="Devos D.P."/>
            <person name="Kaster A.-K."/>
            <person name="Ovreas L."/>
            <person name="Rohde M."/>
            <person name="Galperin M.Y."/>
            <person name="Jogler C."/>
        </authorList>
    </citation>
    <scope>NUCLEOTIDE SEQUENCE [LARGE SCALE GENOMIC DNA]</scope>
    <source>
        <strain evidence="3 4">Pan14r</strain>
    </source>
</reference>
<dbReference type="EMBL" id="SJPL01000001">
    <property type="protein sequence ID" value="TWT72039.1"/>
    <property type="molecule type" value="Genomic_DNA"/>
</dbReference>
<evidence type="ECO:0000313" key="4">
    <source>
        <dbReference type="Proteomes" id="UP000317238"/>
    </source>
</evidence>
<feature type="region of interest" description="Disordered" evidence="1">
    <location>
        <begin position="1"/>
        <end position="23"/>
    </location>
</feature>
<keyword evidence="2" id="KW-0812">Transmembrane</keyword>
<dbReference type="AlphaFoldDB" id="A0A5C5YAP6"/>
<feature type="transmembrane region" description="Helical" evidence="2">
    <location>
        <begin position="129"/>
        <end position="157"/>
    </location>
</feature>
<feature type="transmembrane region" description="Helical" evidence="2">
    <location>
        <begin position="43"/>
        <end position="68"/>
    </location>
</feature>
<protein>
    <recommendedName>
        <fullName evidence="5">DUF4064 domain-containing protein</fullName>
    </recommendedName>
</protein>
<dbReference type="RefSeq" id="WP_145293851.1">
    <property type="nucleotide sequence ID" value="NZ_CP036319.1"/>
</dbReference>
<evidence type="ECO:0000256" key="2">
    <source>
        <dbReference type="SAM" id="Phobius"/>
    </source>
</evidence>
<dbReference type="Proteomes" id="UP000317238">
    <property type="component" value="Unassembled WGS sequence"/>
</dbReference>
<keyword evidence="4" id="KW-1185">Reference proteome</keyword>
<evidence type="ECO:0000256" key="1">
    <source>
        <dbReference type="SAM" id="MobiDB-lite"/>
    </source>
</evidence>
<sequence length="204" mass="21491">MHPSNAPDANPYTPTAEIPEQAIGGPIDLPPDVRGTFVHQVPILGILMVVQGGLDVLMSAAVGIYAFILPEAISQARPGGGGNPPLPPEATWVATALIAMVSFFVLAIGIANIFAGIWTVQFRHRGRALLAVSFGLLSGLTCYCLPTSLLLFIYAMVVLNNRGVVLAFDLRRRGHHPQAIQQAFSRGATPTGRVPPNAPATPGD</sequence>
<name>A0A5C5YAP6_9PLAN</name>
<accession>A0A5C5YAP6</accession>
<proteinExistence type="predicted"/>
<dbReference type="OrthoDB" id="276650at2"/>